<dbReference type="Pfam" id="PF04932">
    <property type="entry name" value="Wzy_C"/>
    <property type="match status" value="1"/>
</dbReference>
<evidence type="ECO:0000256" key="3">
    <source>
        <dbReference type="ARBA" id="ARBA00022989"/>
    </source>
</evidence>
<dbReference type="Proteomes" id="UP000179237">
    <property type="component" value="Unassembled WGS sequence"/>
</dbReference>
<dbReference type="InterPro" id="IPR051533">
    <property type="entry name" value="WaaL-like"/>
</dbReference>
<dbReference type="EMBL" id="MFAQ01000025">
    <property type="protein sequence ID" value="OGD83166.1"/>
    <property type="molecule type" value="Genomic_DNA"/>
</dbReference>
<reference evidence="7 8" key="1">
    <citation type="journal article" date="2016" name="Nat. Commun.">
        <title>Thousands of microbial genomes shed light on interconnected biogeochemical processes in an aquifer system.</title>
        <authorList>
            <person name="Anantharaman K."/>
            <person name="Brown C.T."/>
            <person name="Hug L.A."/>
            <person name="Sharon I."/>
            <person name="Castelle C.J."/>
            <person name="Probst A.J."/>
            <person name="Thomas B.C."/>
            <person name="Singh A."/>
            <person name="Wilkins M.J."/>
            <person name="Karaoz U."/>
            <person name="Brodie E.L."/>
            <person name="Williams K.H."/>
            <person name="Hubbard S.S."/>
            <person name="Banfield J.F."/>
        </authorList>
    </citation>
    <scope>NUCLEOTIDE SEQUENCE [LARGE SCALE GENOMIC DNA]</scope>
</reference>
<feature type="domain" description="O-antigen ligase-related" evidence="6">
    <location>
        <begin position="101"/>
        <end position="224"/>
    </location>
</feature>
<evidence type="ECO:0000256" key="4">
    <source>
        <dbReference type="ARBA" id="ARBA00023136"/>
    </source>
</evidence>
<gene>
    <name evidence="7" type="ORF">A2572_02785</name>
</gene>
<feature type="transmembrane region" description="Helical" evidence="5">
    <location>
        <begin position="134"/>
        <end position="152"/>
    </location>
</feature>
<dbReference type="PANTHER" id="PTHR37422">
    <property type="entry name" value="TEICHURONIC ACID BIOSYNTHESIS PROTEIN TUAE"/>
    <property type="match status" value="1"/>
</dbReference>
<evidence type="ECO:0000259" key="6">
    <source>
        <dbReference type="Pfam" id="PF04932"/>
    </source>
</evidence>
<dbReference type="GO" id="GO:0016020">
    <property type="term" value="C:membrane"/>
    <property type="evidence" value="ECO:0007669"/>
    <property type="project" value="UniProtKB-SubCell"/>
</dbReference>
<comment type="subcellular location">
    <subcellularLocation>
        <location evidence="1">Membrane</location>
        <topology evidence="1">Multi-pass membrane protein</topology>
    </subcellularLocation>
</comment>
<dbReference type="PANTHER" id="PTHR37422:SF13">
    <property type="entry name" value="LIPOPOLYSACCHARIDE BIOSYNTHESIS PROTEIN PA4999-RELATED"/>
    <property type="match status" value="1"/>
</dbReference>
<dbReference type="AlphaFoldDB" id="A0A1F5FU72"/>
<feature type="transmembrane region" description="Helical" evidence="5">
    <location>
        <begin position="100"/>
        <end position="122"/>
    </location>
</feature>
<accession>A0A1F5FU72</accession>
<evidence type="ECO:0000256" key="1">
    <source>
        <dbReference type="ARBA" id="ARBA00004141"/>
    </source>
</evidence>
<keyword evidence="4 5" id="KW-0472">Membrane</keyword>
<keyword evidence="2 5" id="KW-0812">Transmembrane</keyword>
<feature type="transmembrane region" description="Helical" evidence="5">
    <location>
        <begin position="75"/>
        <end position="94"/>
    </location>
</feature>
<comment type="caution">
    <text evidence="7">The sequence shown here is derived from an EMBL/GenBank/DDBJ whole genome shotgun (WGS) entry which is preliminary data.</text>
</comment>
<name>A0A1F5FU72_9BACT</name>
<organism evidence="7 8">
    <name type="scientific">Candidatus Collierbacteria bacterium RIFOXYD1_FULL_40_9</name>
    <dbReference type="NCBI Taxonomy" id="1817731"/>
    <lineage>
        <taxon>Bacteria</taxon>
        <taxon>Candidatus Collieribacteriota</taxon>
    </lineage>
</organism>
<feature type="transmembrane region" description="Helical" evidence="5">
    <location>
        <begin position="208"/>
        <end position="231"/>
    </location>
</feature>
<dbReference type="InterPro" id="IPR007016">
    <property type="entry name" value="O-antigen_ligase-rel_domated"/>
</dbReference>
<evidence type="ECO:0000256" key="2">
    <source>
        <dbReference type="ARBA" id="ARBA00022692"/>
    </source>
</evidence>
<evidence type="ECO:0000313" key="7">
    <source>
        <dbReference type="EMBL" id="OGD83166.1"/>
    </source>
</evidence>
<evidence type="ECO:0000313" key="8">
    <source>
        <dbReference type="Proteomes" id="UP000179237"/>
    </source>
</evidence>
<sequence>MVTPNLNFLYFLRALVYPFLAFSFSTHWSADLKKASFFSILLFLCFGIVQYLILPDLRLYKNLGFDDHYYRLAGTLLDPNFTGAILATFIIFFLTTKKYLLSIVFLTCLTLTFSRASYLAFLLTLIPLVFQKKAFKLFLLLPLLALLIYVSPKPFGEGVNLLRTYSISSRATSWGNGLQLFAKKPVMGNGFGHLTGDLGQKVSVDNSYIYLLAGSGLLGLASFIFVLFAVLKTINKNTYLLLLPILIHSIFNNSLFYIWIMALFWILVGFSLKENKSA</sequence>
<feature type="transmembrane region" description="Helical" evidence="5">
    <location>
        <begin position="238"/>
        <end position="268"/>
    </location>
</feature>
<keyword evidence="3 5" id="KW-1133">Transmembrane helix</keyword>
<feature type="transmembrane region" description="Helical" evidence="5">
    <location>
        <begin position="35"/>
        <end position="54"/>
    </location>
</feature>
<protein>
    <recommendedName>
        <fullName evidence="6">O-antigen ligase-related domain-containing protein</fullName>
    </recommendedName>
</protein>
<feature type="transmembrane region" description="Helical" evidence="5">
    <location>
        <begin position="7"/>
        <end position="29"/>
    </location>
</feature>
<proteinExistence type="predicted"/>
<evidence type="ECO:0000256" key="5">
    <source>
        <dbReference type="SAM" id="Phobius"/>
    </source>
</evidence>